<dbReference type="GO" id="GO:0008380">
    <property type="term" value="P:RNA splicing"/>
    <property type="evidence" value="ECO:0007669"/>
    <property type="project" value="UniProtKB-KW"/>
</dbReference>
<dbReference type="Pfam" id="PF21188">
    <property type="entry name" value="BRR2_plug"/>
    <property type="match status" value="1"/>
</dbReference>
<comment type="caution">
    <text evidence="15">The sequence shown here is derived from an EMBL/GenBank/DDBJ whole genome shotgun (WGS) entry which is preliminary data.</text>
</comment>
<name>A0AAD8DJ76_MYTSE</name>
<evidence type="ECO:0000256" key="8">
    <source>
        <dbReference type="ARBA" id="ARBA00022840"/>
    </source>
</evidence>
<dbReference type="GO" id="GO:0000712">
    <property type="term" value="P:resolution of meiotic recombination intermediates"/>
    <property type="evidence" value="ECO:0007669"/>
    <property type="project" value="TreeGrafter"/>
</dbReference>
<dbReference type="EMBL" id="JARGEI010000032">
    <property type="protein sequence ID" value="KAJ8703822.1"/>
    <property type="molecule type" value="Genomic_DNA"/>
</dbReference>
<dbReference type="InterPro" id="IPR004179">
    <property type="entry name" value="Sec63-dom"/>
</dbReference>
<gene>
    <name evidence="15" type="ORF">PYW07_013116</name>
</gene>
<dbReference type="FunFam" id="1.10.3380.10:FF:000001">
    <property type="entry name" value="U5 small nuclear ribonucleoprotein helicase"/>
    <property type="match status" value="1"/>
</dbReference>
<feature type="domain" description="Helicase ATP-binding" evidence="13">
    <location>
        <begin position="707"/>
        <end position="890"/>
    </location>
</feature>
<dbReference type="PIRSF" id="PIRSF039073">
    <property type="entry name" value="BRR2"/>
    <property type="match status" value="1"/>
</dbReference>
<dbReference type="FunFam" id="1.10.10.10:FF:000024">
    <property type="entry name" value="U5 small nuclear ribonucleoprotein helicase"/>
    <property type="match status" value="1"/>
</dbReference>
<feature type="region of interest" description="Disordered" evidence="12">
    <location>
        <begin position="43"/>
        <end position="81"/>
    </location>
</feature>
<comment type="catalytic activity">
    <reaction evidence="11">
        <text>ATP + H2O = ADP + phosphate + H(+)</text>
        <dbReference type="Rhea" id="RHEA:13065"/>
        <dbReference type="ChEBI" id="CHEBI:15377"/>
        <dbReference type="ChEBI" id="CHEBI:15378"/>
        <dbReference type="ChEBI" id="CHEBI:30616"/>
        <dbReference type="ChEBI" id="CHEBI:43474"/>
        <dbReference type="ChEBI" id="CHEBI:456216"/>
        <dbReference type="EC" id="3.6.4.13"/>
    </reaction>
</comment>
<reference evidence="15" key="1">
    <citation type="submission" date="2023-03" db="EMBL/GenBank/DDBJ databases">
        <title>Chromosome-level genomes of two armyworms, Mythimna separata and Mythimna loreyi, provide insights into the biosynthesis and reception of sex pheromones.</title>
        <authorList>
            <person name="Zhao H."/>
        </authorList>
    </citation>
    <scope>NUCLEOTIDE SEQUENCE</scope>
    <source>
        <strain evidence="15">BeijingLab</strain>
        <tissue evidence="15">Pupa</tissue>
    </source>
</reference>
<keyword evidence="8" id="KW-0067">ATP-binding</keyword>
<dbReference type="CDD" id="cd18019">
    <property type="entry name" value="DEXHc_Brr2_1"/>
    <property type="match status" value="1"/>
</dbReference>
<feature type="region of interest" description="Disordered" evidence="12">
    <location>
        <begin position="502"/>
        <end position="534"/>
    </location>
</feature>
<keyword evidence="4" id="KW-0677">Repeat</keyword>
<dbReference type="FunFam" id="1.10.150.20:FF:000004">
    <property type="entry name" value="U5 small nuclear ribonucleoprotein helicase"/>
    <property type="match status" value="1"/>
</dbReference>
<keyword evidence="3" id="KW-0747">Spliceosome</keyword>
<dbReference type="SUPFAM" id="SSF158702">
    <property type="entry name" value="Sec63 N-terminal domain-like"/>
    <property type="match status" value="2"/>
</dbReference>
<feature type="compositionally biased region" description="Basic and acidic residues" evidence="12">
    <location>
        <begin position="52"/>
        <end position="77"/>
    </location>
</feature>
<dbReference type="Pfam" id="PF02889">
    <property type="entry name" value="Sec63"/>
    <property type="match status" value="1"/>
</dbReference>
<dbReference type="InterPro" id="IPR001650">
    <property type="entry name" value="Helicase_C-like"/>
</dbReference>
<evidence type="ECO:0000256" key="1">
    <source>
        <dbReference type="ARBA" id="ARBA00012552"/>
    </source>
</evidence>
<dbReference type="SMART" id="SM00487">
    <property type="entry name" value="DEXDc"/>
    <property type="match status" value="2"/>
</dbReference>
<dbReference type="InterPro" id="IPR036388">
    <property type="entry name" value="WH-like_DNA-bd_sf"/>
</dbReference>
<dbReference type="GO" id="GO:0003724">
    <property type="term" value="F:RNA helicase activity"/>
    <property type="evidence" value="ECO:0007669"/>
    <property type="project" value="UniProtKB-EC"/>
</dbReference>
<dbReference type="InterPro" id="IPR041094">
    <property type="entry name" value="Brr2_helicase_PWI"/>
</dbReference>
<evidence type="ECO:0000259" key="14">
    <source>
        <dbReference type="PROSITE" id="PS51194"/>
    </source>
</evidence>
<dbReference type="GO" id="GO:0005524">
    <property type="term" value="F:ATP binding"/>
    <property type="evidence" value="ECO:0007669"/>
    <property type="project" value="UniProtKB-KW"/>
</dbReference>
<dbReference type="FunFam" id="3.40.50.300:FF:003287">
    <property type="entry name" value="U5 small nuclear ribonucleoprotein 200 kDa helicase"/>
    <property type="match status" value="1"/>
</dbReference>
<dbReference type="Pfam" id="PF23445">
    <property type="entry name" value="WHD_SNRNP200"/>
    <property type="match status" value="1"/>
</dbReference>
<dbReference type="Proteomes" id="UP001231518">
    <property type="component" value="Chromosome 31"/>
</dbReference>
<evidence type="ECO:0000313" key="16">
    <source>
        <dbReference type="Proteomes" id="UP001231518"/>
    </source>
</evidence>
<dbReference type="Gene3D" id="1.10.150.20">
    <property type="entry name" value="5' to 3' exonuclease, C-terminal subdomain"/>
    <property type="match status" value="1"/>
</dbReference>
<dbReference type="Gene3D" id="3.40.50.300">
    <property type="entry name" value="P-loop containing nucleotide triphosphate hydrolases"/>
    <property type="match status" value="5"/>
</dbReference>
<proteinExistence type="predicted"/>
<dbReference type="PROSITE" id="PS51194">
    <property type="entry name" value="HELICASE_CTER"/>
    <property type="match status" value="1"/>
</dbReference>
<evidence type="ECO:0000256" key="11">
    <source>
        <dbReference type="ARBA" id="ARBA00047984"/>
    </source>
</evidence>
<dbReference type="Pfam" id="PF00271">
    <property type="entry name" value="Helicase_C"/>
    <property type="match status" value="1"/>
</dbReference>
<dbReference type="PANTHER" id="PTHR47961:SF4">
    <property type="entry name" value="ACTIVATING SIGNAL COINTEGRATOR 1 COMPLEX SUBUNIT 3"/>
    <property type="match status" value="1"/>
</dbReference>
<evidence type="ECO:0000256" key="2">
    <source>
        <dbReference type="ARBA" id="ARBA00022664"/>
    </source>
</evidence>
<feature type="domain" description="Helicase C-terminal" evidence="14">
    <location>
        <begin position="901"/>
        <end position="1116"/>
    </location>
</feature>
<dbReference type="InterPro" id="IPR027417">
    <property type="entry name" value="P-loop_NTPase"/>
</dbReference>
<evidence type="ECO:0000256" key="10">
    <source>
        <dbReference type="ARBA" id="ARBA00034541"/>
    </source>
</evidence>
<dbReference type="PROSITE" id="PS51192">
    <property type="entry name" value="HELICASE_ATP_BIND_1"/>
    <property type="match status" value="1"/>
</dbReference>
<dbReference type="SMART" id="SM00973">
    <property type="entry name" value="Sec63"/>
    <property type="match status" value="1"/>
</dbReference>
<evidence type="ECO:0000256" key="3">
    <source>
        <dbReference type="ARBA" id="ARBA00022728"/>
    </source>
</evidence>
<dbReference type="InterPro" id="IPR035892">
    <property type="entry name" value="C2_domain_sf"/>
</dbReference>
<keyword evidence="7" id="KW-0347">Helicase</keyword>
<dbReference type="GO" id="GO:0005681">
    <property type="term" value="C:spliceosomal complex"/>
    <property type="evidence" value="ECO:0007669"/>
    <property type="project" value="UniProtKB-KW"/>
</dbReference>
<dbReference type="GO" id="GO:0003678">
    <property type="term" value="F:DNA helicase activity"/>
    <property type="evidence" value="ECO:0007669"/>
    <property type="project" value="TreeGrafter"/>
</dbReference>
<dbReference type="FunFam" id="3.40.50.300:FF:000062">
    <property type="entry name" value="U5 small nuclear ribonucleoprotein helicase"/>
    <property type="match status" value="1"/>
</dbReference>
<keyword evidence="9" id="KW-0508">mRNA splicing</keyword>
<feature type="region of interest" description="Disordered" evidence="12">
    <location>
        <begin position="193"/>
        <end position="266"/>
    </location>
</feature>
<dbReference type="InterPro" id="IPR036390">
    <property type="entry name" value="WH_DNA-bd_sf"/>
</dbReference>
<dbReference type="GO" id="GO:0006397">
    <property type="term" value="P:mRNA processing"/>
    <property type="evidence" value="ECO:0007669"/>
    <property type="project" value="UniProtKB-KW"/>
</dbReference>
<dbReference type="Pfam" id="PF18149">
    <property type="entry name" value="Helicase_PWI"/>
    <property type="match status" value="3"/>
</dbReference>
<evidence type="ECO:0000256" key="7">
    <source>
        <dbReference type="ARBA" id="ARBA00022806"/>
    </source>
</evidence>
<dbReference type="SUPFAM" id="SSF52540">
    <property type="entry name" value="P-loop containing nucleoside triphosphate hydrolases"/>
    <property type="match status" value="5"/>
</dbReference>
<dbReference type="InterPro" id="IPR048863">
    <property type="entry name" value="BRR2_plug"/>
</dbReference>
<evidence type="ECO:0000256" key="12">
    <source>
        <dbReference type="SAM" id="MobiDB-lite"/>
    </source>
</evidence>
<keyword evidence="16" id="KW-1185">Reference proteome</keyword>
<protein>
    <recommendedName>
        <fullName evidence="10">U5 small nuclear ribonucleoprotein 200 kDa helicase</fullName>
        <ecNumber evidence="1">3.6.4.13</ecNumber>
    </recommendedName>
</protein>
<dbReference type="InterPro" id="IPR011545">
    <property type="entry name" value="DEAD/DEAH_box_helicase_dom"/>
</dbReference>
<dbReference type="GO" id="GO:0003676">
    <property type="term" value="F:nucleic acid binding"/>
    <property type="evidence" value="ECO:0007669"/>
    <property type="project" value="InterPro"/>
</dbReference>
<evidence type="ECO:0000256" key="6">
    <source>
        <dbReference type="ARBA" id="ARBA00022801"/>
    </source>
</evidence>
<dbReference type="Gene3D" id="1.10.3380.10">
    <property type="entry name" value="Sec63 N-terminal domain-like domain"/>
    <property type="match status" value="2"/>
</dbReference>
<dbReference type="Gene3D" id="1.10.10.10">
    <property type="entry name" value="Winged helix-like DNA-binding domain superfamily/Winged helix DNA-binding domain"/>
    <property type="match status" value="1"/>
</dbReference>
<accession>A0AAD8DJ76</accession>
<sequence length="1828" mass="206524">MADAAARQLQYEYKANSNLVLQADVRLIERRGRDEATGEVLSLSGKLTGTRMGDRAQRTKPDKTEERKVKRQKRDEASYELSKSKTSRVAWADDTPGVLYRPRAQHTRHAYEMLLTFMQSALGDQPRDILCGACDEVLVVLKNDKLKDLDKKKEIEMLLGPVADERFALLVNLGKKITDFNISSASEGNTEIDETYGINVQFEESSEEDDEDAYGEVREEDKEDGEGSENEKEKDSSADEDSEGESKKNAIHANLTEEQSQKRRDATLHPMDIDAYWLQRRLSRHFPDAMLSQAKSVEVLTALGDAADDRDLENRLVLLLGYDCFEFVKLLNKYRYTVTKGKQHSLRSVTRWAGSYSPTLGADAMLSQAKSVEVLTALGDAADDRDLENRLVLLLGYDCFEFVKLLNKYRYTALGAVAMLSQAKSVEVLTALGDAADDRDLENRLVLLGYDCFEFVKLLNKYRYTVLYCTKLASSQSESERAAIKEEMSKQPHLQKILAQLETGKGDDESATQSSEAPRKRHKTESEAVGGAGQVTGSRKVLQLEELVFAAGAHFMANKRCQLPPGSFRKQRKAGQVTGSRKVLQLEELVFAAGAHFMANKRCQLPPGSFRKQRKAGQVTGSRKVLQLEELVFAAGAHFMANKRCQLPPGSFRKQRKGYEEVHVPALKPKPFDEGETLMPVDKLPKYVQPAFEGFKTLNRIQSRISKAALETDENLLVCAPTGAGKTNVALLTILREVGKHVNDDGTVNVHDFKMIYVAPMRSLVQEMVGNFSKRLAAYNMKVSELTGDHQLTREQIEATQLIVCTPEKWDIITRKGGERSFTNLVRLIIIDEVHLLHDERGPVLEALVARTLRTVEQTQEEVRLVGLSATLPNYTDVAAFLRVKPEHGLFYFDNSFRPVALEQQYIGVTEKKALKRFQVMNDIVYEKTMEHAGRNQILVFVHSRKETGKTARAIRDMCLEKDTLGQFLREGSASMEVLRTEAEQVKNPELRELLPYGFAIHHAGMSRVDRTLVEDLFADRHIQVLVSTATLAWGVNLPAHTVIVKGTQVYSPEKGRWSELGALDVLQMLGRAGRPQYDTKGEVFTATLAWGVNLPAHTVIVKGTQVYSPEKGRWSELGALDVLQMLGRAGRPQYDTKGEGILITNHSELQYYLSLLNQQLPIESQLVSKLPDMLNAEIVLGSVQSVRDAVTWLGYTYLYIRMLRQPALYGISQEKFAEDSLLELHRADLVHTAASLLDKAGLIRYERKSGHFQPTELGRIASHFYCTYETMQCYAQLLKPTLGEIELFRVFSLSAEFKHIAVREEEKLELCKLMERVPIPIKESIEEPSAKINVLLQAYISQLKLEGFALMADMVYVTQSACRLLRAIFEIVLHRAYISQLKLEGFALMADMVYVTQSACRLLRAIFEIVLHRGWAQLVDKTLALCKMVDRRMWQSMSPLRQFRKMPEEVIKKLEKKNFPWEKLYELGPNEIGELVRAPKLGKMIHKYVHQFPKLELATHIQPITRSTLRVELTITPDFHWDEKIHGQSEAFWILVEDVDGEVVLHHEYFLLKEKYCKDEHHVKLFVPVFEPLPPQYFLTVVSDRWIAAETQLPVSFRHLILPEKNLPPTELLDLQPLPISALRNPKYEELYNETFPQFNPVQTQVFNAVYNSDDNVFVGAPSGSGKSVIAELALLRMLSTNQGGRAVYLLPKDALADIVFADCYHKFGTRFNLKVFNAVYNSDDNVFVGAPSGSGKSVIAELALLRMLSTNQGGRAVYLLPKDALADIVFADCYHKFGTRFNLKRRLVWAVIDRRAPSWCSTPSDDNVFVGAPSAKQHRPSWANVV</sequence>
<dbReference type="InterPro" id="IPR057842">
    <property type="entry name" value="WH_MER3"/>
</dbReference>
<dbReference type="InterPro" id="IPR050474">
    <property type="entry name" value="Hel308_SKI2-like"/>
</dbReference>
<dbReference type="SMART" id="SM00490">
    <property type="entry name" value="HELICc"/>
    <property type="match status" value="1"/>
</dbReference>
<keyword evidence="5" id="KW-0547">Nucleotide-binding</keyword>
<dbReference type="EC" id="3.6.4.13" evidence="1"/>
<dbReference type="PANTHER" id="PTHR47961">
    <property type="entry name" value="DNA POLYMERASE THETA, PUTATIVE (AFU_ORTHOLOGUE AFUA_1G05260)-RELATED"/>
    <property type="match status" value="1"/>
</dbReference>
<dbReference type="CDD" id="cd18795">
    <property type="entry name" value="SF2_C_Ski2"/>
    <property type="match status" value="1"/>
</dbReference>
<dbReference type="Pfam" id="PF00270">
    <property type="entry name" value="DEAD"/>
    <property type="match status" value="2"/>
</dbReference>
<feature type="compositionally biased region" description="Acidic residues" evidence="12">
    <location>
        <begin position="204"/>
        <end position="214"/>
    </location>
</feature>
<dbReference type="SUPFAM" id="SSF46785">
    <property type="entry name" value="Winged helix' DNA-binding domain"/>
    <property type="match status" value="1"/>
</dbReference>
<evidence type="ECO:0000256" key="4">
    <source>
        <dbReference type="ARBA" id="ARBA00022737"/>
    </source>
</evidence>
<keyword evidence="6" id="KW-0378">Hydrolase</keyword>
<evidence type="ECO:0000259" key="13">
    <source>
        <dbReference type="PROSITE" id="PS51192"/>
    </source>
</evidence>
<dbReference type="GO" id="GO:0016787">
    <property type="term" value="F:hydrolase activity"/>
    <property type="evidence" value="ECO:0007669"/>
    <property type="project" value="UniProtKB-KW"/>
</dbReference>
<evidence type="ECO:0000256" key="9">
    <source>
        <dbReference type="ARBA" id="ARBA00023187"/>
    </source>
</evidence>
<keyword evidence="2" id="KW-0507">mRNA processing</keyword>
<dbReference type="FunFam" id="2.60.40.150:FF:000004">
    <property type="entry name" value="RNA helicase, activating signal cointegrator 1"/>
    <property type="match status" value="1"/>
</dbReference>
<dbReference type="Gene3D" id="2.60.40.150">
    <property type="entry name" value="C2 domain"/>
    <property type="match status" value="1"/>
</dbReference>
<organism evidence="15 16">
    <name type="scientific">Mythimna separata</name>
    <name type="common">Oriental armyworm</name>
    <name type="synonym">Pseudaletia separata</name>
    <dbReference type="NCBI Taxonomy" id="271217"/>
    <lineage>
        <taxon>Eukaryota</taxon>
        <taxon>Metazoa</taxon>
        <taxon>Ecdysozoa</taxon>
        <taxon>Arthropoda</taxon>
        <taxon>Hexapoda</taxon>
        <taxon>Insecta</taxon>
        <taxon>Pterygota</taxon>
        <taxon>Neoptera</taxon>
        <taxon>Endopterygota</taxon>
        <taxon>Lepidoptera</taxon>
        <taxon>Glossata</taxon>
        <taxon>Ditrysia</taxon>
        <taxon>Noctuoidea</taxon>
        <taxon>Noctuidae</taxon>
        <taxon>Noctuinae</taxon>
        <taxon>Hadenini</taxon>
        <taxon>Mythimna</taxon>
    </lineage>
</organism>
<evidence type="ECO:0000256" key="5">
    <source>
        <dbReference type="ARBA" id="ARBA00022741"/>
    </source>
</evidence>
<evidence type="ECO:0000313" key="15">
    <source>
        <dbReference type="EMBL" id="KAJ8703822.1"/>
    </source>
</evidence>
<dbReference type="InterPro" id="IPR014001">
    <property type="entry name" value="Helicase_ATP-bd"/>
</dbReference>